<dbReference type="GO" id="GO:0016020">
    <property type="term" value="C:membrane"/>
    <property type="evidence" value="ECO:0007669"/>
    <property type="project" value="UniProtKB-SubCell"/>
</dbReference>
<dbReference type="InterPro" id="IPR000711">
    <property type="entry name" value="ATPase_OSCP/dsu"/>
</dbReference>
<keyword evidence="4" id="KW-0406">Ion transport</keyword>
<dbReference type="GO" id="GO:0046933">
    <property type="term" value="F:proton-transporting ATP synthase activity, rotational mechanism"/>
    <property type="evidence" value="ECO:0007669"/>
    <property type="project" value="InterPro"/>
</dbReference>
<feature type="non-terminal residue" evidence="7">
    <location>
        <position position="1"/>
    </location>
</feature>
<dbReference type="Pfam" id="PF00213">
    <property type="entry name" value="OSCP"/>
    <property type="match status" value="1"/>
</dbReference>
<protein>
    <submittedName>
        <fullName evidence="7">ATP synthase subunit delta</fullName>
    </submittedName>
</protein>
<evidence type="ECO:0000256" key="6">
    <source>
        <dbReference type="ARBA" id="ARBA00023310"/>
    </source>
</evidence>
<gene>
    <name evidence="7" type="ORF">VZ95_19730</name>
</gene>
<evidence type="ECO:0000256" key="3">
    <source>
        <dbReference type="ARBA" id="ARBA00022781"/>
    </source>
</evidence>
<keyword evidence="6" id="KW-0066">ATP synthesis</keyword>
<organism evidence="7 8">
    <name type="scientific">Elstera litoralis</name>
    <dbReference type="NCBI Taxonomy" id="552518"/>
    <lineage>
        <taxon>Bacteria</taxon>
        <taxon>Pseudomonadati</taxon>
        <taxon>Pseudomonadota</taxon>
        <taxon>Alphaproteobacteria</taxon>
        <taxon>Rhodospirillales</taxon>
        <taxon>Rhodospirillaceae</taxon>
        <taxon>Elstera</taxon>
    </lineage>
</organism>
<name>A0A0F3IMJ9_9PROT</name>
<dbReference type="EMBL" id="LAJY01000781">
    <property type="protein sequence ID" value="KJV07931.1"/>
    <property type="molecule type" value="Genomic_DNA"/>
</dbReference>
<evidence type="ECO:0000256" key="2">
    <source>
        <dbReference type="ARBA" id="ARBA00022448"/>
    </source>
</evidence>
<proteinExistence type="predicted"/>
<sequence length="37" mass="3945">VEPSLIGGLIVKIGSKLIDHSLKTKLMRLQLAMKGVG</sequence>
<evidence type="ECO:0000256" key="1">
    <source>
        <dbReference type="ARBA" id="ARBA00004370"/>
    </source>
</evidence>
<evidence type="ECO:0000256" key="4">
    <source>
        <dbReference type="ARBA" id="ARBA00023065"/>
    </source>
</evidence>
<accession>A0A0F3IMJ9</accession>
<reference evidence="7 8" key="1">
    <citation type="submission" date="2015-03" db="EMBL/GenBank/DDBJ databases">
        <title>Draft genome sequence of Elstera litoralis.</title>
        <authorList>
            <person name="Rahalkar M.C."/>
            <person name="Dhakephalkar P.K."/>
            <person name="Pore S.D."/>
            <person name="Arora P."/>
            <person name="Kapse N.G."/>
            <person name="Pandit P.S."/>
        </authorList>
    </citation>
    <scope>NUCLEOTIDE SEQUENCE [LARGE SCALE GENOMIC DNA]</scope>
    <source>
        <strain evidence="7 8">Dia-1</strain>
    </source>
</reference>
<comment type="subcellular location">
    <subcellularLocation>
        <location evidence="1">Membrane</location>
    </subcellularLocation>
</comment>
<keyword evidence="3" id="KW-0375">Hydrogen ion transport</keyword>
<dbReference type="RefSeq" id="WP_045777387.1">
    <property type="nucleotide sequence ID" value="NZ_LAJY01000781.1"/>
</dbReference>
<evidence type="ECO:0000313" key="7">
    <source>
        <dbReference type="EMBL" id="KJV07931.1"/>
    </source>
</evidence>
<evidence type="ECO:0000313" key="8">
    <source>
        <dbReference type="Proteomes" id="UP000033774"/>
    </source>
</evidence>
<keyword evidence="5" id="KW-0472">Membrane</keyword>
<keyword evidence="2" id="KW-0813">Transport</keyword>
<keyword evidence="8" id="KW-1185">Reference proteome</keyword>
<comment type="caution">
    <text evidence="7">The sequence shown here is derived from an EMBL/GenBank/DDBJ whole genome shotgun (WGS) entry which is preliminary data.</text>
</comment>
<dbReference type="AlphaFoldDB" id="A0A0F3IMJ9"/>
<evidence type="ECO:0000256" key="5">
    <source>
        <dbReference type="ARBA" id="ARBA00023136"/>
    </source>
</evidence>
<dbReference type="Proteomes" id="UP000033774">
    <property type="component" value="Unassembled WGS sequence"/>
</dbReference>